<dbReference type="VEuPathDB" id="FungiDB:Z518_01828"/>
<dbReference type="Gene3D" id="2.130.10.10">
    <property type="entry name" value="YVTN repeat-like/Quinoprotein amine dehydrogenase"/>
    <property type="match status" value="1"/>
</dbReference>
<gene>
    <name evidence="7" type="ORF">Z518_01828</name>
</gene>
<comment type="similarity">
    <text evidence="3">Belongs to the WD repeat MDV1/CAF4 family.</text>
</comment>
<accession>A0A0D2JDC2</accession>
<evidence type="ECO:0000256" key="1">
    <source>
        <dbReference type="ARBA" id="ARBA00022574"/>
    </source>
</evidence>
<dbReference type="PANTHER" id="PTHR22847">
    <property type="entry name" value="WD40 REPEAT PROTEIN"/>
    <property type="match status" value="1"/>
</dbReference>
<dbReference type="InterPro" id="IPR001680">
    <property type="entry name" value="WD40_rpt"/>
</dbReference>
<dbReference type="SMART" id="SM00320">
    <property type="entry name" value="WD40"/>
    <property type="match status" value="1"/>
</dbReference>
<evidence type="ECO:0000313" key="8">
    <source>
        <dbReference type="Proteomes" id="UP000053617"/>
    </source>
</evidence>
<protein>
    <recommendedName>
        <fullName evidence="4">Mitochondrial division protein 1</fullName>
    </recommendedName>
</protein>
<keyword evidence="8" id="KW-1185">Reference proteome</keyword>
<dbReference type="HOGENOM" id="CLU_508198_0_0_1"/>
<name>A0A0D2JDC2_9EURO</name>
<evidence type="ECO:0000256" key="5">
    <source>
        <dbReference type="ARBA" id="ARBA00043913"/>
    </source>
</evidence>
<organism evidence="7 8">
    <name type="scientific">Rhinocladiella mackenziei CBS 650.93</name>
    <dbReference type="NCBI Taxonomy" id="1442369"/>
    <lineage>
        <taxon>Eukaryota</taxon>
        <taxon>Fungi</taxon>
        <taxon>Dikarya</taxon>
        <taxon>Ascomycota</taxon>
        <taxon>Pezizomycotina</taxon>
        <taxon>Eurotiomycetes</taxon>
        <taxon>Chaetothyriomycetidae</taxon>
        <taxon>Chaetothyriales</taxon>
        <taxon>Herpotrichiellaceae</taxon>
        <taxon>Rhinocladiella</taxon>
    </lineage>
</organism>
<dbReference type="EMBL" id="KN847476">
    <property type="protein sequence ID" value="KIX07175.1"/>
    <property type="molecule type" value="Genomic_DNA"/>
</dbReference>
<dbReference type="AlphaFoldDB" id="A0A0D2JDC2"/>
<dbReference type="GeneID" id="25289899"/>
<sequence>MSGLPVRPVQLSLSERFPVGNVAVNADPVHGKPTKLVYGLPARAASDADTILDLWSRLPQIKPIRLRLFLTSRPDLPIQLGFKNMSVDAHQDLVLHDEVPPTTIQHDISAFLKDAFSKIRENYNADLPSSTPLEDDWPGDKVLQALVDMAVPLFIVAATVCRYVGDLNWNPQEPLEDILKSQGTGRLDQMEQTYLPVLTQLTTTLSNSHDKEKLYQEFRLTLLLNRFPWQLLSGSNGLRENLCDLDYPGQPRRELDSIIINERLSPAFQYACRYWVHHVQRSMVPIHDDDEVHKFLRKHFLHWLEALSLINRIAEVIVYISAWQSSVSENDSTQLFSFLEDARRFVFANRYIADPAPLQVYSSAVMQKSIVRNVCGQIRAWIQTYPITPTMWSPELQKLEGHTDLVRAVAFSPDGSLLASGSDNYTVRLWNPTTGQELRKFENVPETSTISLTIDNSIVLTNRGAISVDSGSCPHLALESSTRNTITINKEWVQWNNRNLLWLPQEYCSDCLAFYGNMFAIGRHSGQVNFIQVDVA</sequence>
<dbReference type="GO" id="GO:1990234">
    <property type="term" value="C:transferase complex"/>
    <property type="evidence" value="ECO:0007669"/>
    <property type="project" value="UniProtKB-ARBA"/>
</dbReference>
<dbReference type="PROSITE" id="PS50294">
    <property type="entry name" value="WD_REPEATS_REGION"/>
    <property type="match status" value="1"/>
</dbReference>
<dbReference type="PROSITE" id="PS50082">
    <property type="entry name" value="WD_REPEATS_2"/>
    <property type="match status" value="1"/>
</dbReference>
<dbReference type="SUPFAM" id="SSF50978">
    <property type="entry name" value="WD40 repeat-like"/>
    <property type="match status" value="1"/>
</dbReference>
<evidence type="ECO:0000313" key="7">
    <source>
        <dbReference type="EMBL" id="KIX07175.1"/>
    </source>
</evidence>
<keyword evidence="2" id="KW-0677">Repeat</keyword>
<dbReference type="OrthoDB" id="538223at2759"/>
<dbReference type="RefSeq" id="XP_013274311.1">
    <property type="nucleotide sequence ID" value="XM_013418857.1"/>
</dbReference>
<comment type="function">
    <text evidence="5">Involved in mitochondrial fission. Acts as an adapter protein required to form mitochondrial fission complexes. Formation of these complexes is required to promote constriction and fission of the mitochondrial compartment at a late step in mitochondrial division.</text>
</comment>
<dbReference type="InterPro" id="IPR036322">
    <property type="entry name" value="WD40_repeat_dom_sf"/>
</dbReference>
<evidence type="ECO:0000256" key="4">
    <source>
        <dbReference type="ARBA" id="ARBA00039789"/>
    </source>
</evidence>
<dbReference type="InterPro" id="IPR015943">
    <property type="entry name" value="WD40/YVTN_repeat-like_dom_sf"/>
</dbReference>
<proteinExistence type="inferred from homology"/>
<evidence type="ECO:0000256" key="6">
    <source>
        <dbReference type="PROSITE-ProRule" id="PRU00221"/>
    </source>
</evidence>
<reference evidence="7 8" key="1">
    <citation type="submission" date="2015-01" db="EMBL/GenBank/DDBJ databases">
        <title>The Genome Sequence of Rhinocladiella mackenzie CBS 650.93.</title>
        <authorList>
            <consortium name="The Broad Institute Genomics Platform"/>
            <person name="Cuomo C."/>
            <person name="de Hoog S."/>
            <person name="Gorbushina A."/>
            <person name="Stielow B."/>
            <person name="Teixiera M."/>
            <person name="Abouelleil A."/>
            <person name="Chapman S.B."/>
            <person name="Priest M."/>
            <person name="Young S.K."/>
            <person name="Wortman J."/>
            <person name="Nusbaum C."/>
            <person name="Birren B."/>
        </authorList>
    </citation>
    <scope>NUCLEOTIDE SEQUENCE [LARGE SCALE GENOMIC DNA]</scope>
    <source>
        <strain evidence="7 8">CBS 650.93</strain>
    </source>
</reference>
<feature type="repeat" description="WD" evidence="6">
    <location>
        <begin position="399"/>
        <end position="440"/>
    </location>
</feature>
<dbReference type="Pfam" id="PF00400">
    <property type="entry name" value="WD40"/>
    <property type="match status" value="1"/>
</dbReference>
<keyword evidence="1 6" id="KW-0853">WD repeat</keyword>
<dbReference type="PANTHER" id="PTHR22847:SF637">
    <property type="entry name" value="WD REPEAT DOMAIN 5B"/>
    <property type="match status" value="1"/>
</dbReference>
<evidence type="ECO:0000256" key="3">
    <source>
        <dbReference type="ARBA" id="ARBA00038415"/>
    </source>
</evidence>
<evidence type="ECO:0000256" key="2">
    <source>
        <dbReference type="ARBA" id="ARBA00022737"/>
    </source>
</evidence>
<dbReference type="STRING" id="1442369.A0A0D2JDC2"/>
<dbReference type="Proteomes" id="UP000053617">
    <property type="component" value="Unassembled WGS sequence"/>
</dbReference>